<organism evidence="2 3">
    <name type="scientific">Sandaracinus amylolyticus</name>
    <dbReference type="NCBI Taxonomy" id="927083"/>
    <lineage>
        <taxon>Bacteria</taxon>
        <taxon>Pseudomonadati</taxon>
        <taxon>Myxococcota</taxon>
        <taxon>Polyangia</taxon>
        <taxon>Polyangiales</taxon>
        <taxon>Sandaracinaceae</taxon>
        <taxon>Sandaracinus</taxon>
    </lineage>
</organism>
<proteinExistence type="predicted"/>
<dbReference type="RefSeq" id="WP_053235957.1">
    <property type="nucleotide sequence ID" value="NZ_CP011125.1"/>
</dbReference>
<dbReference type="EMBL" id="CP011125">
    <property type="protein sequence ID" value="AKF08855.1"/>
    <property type="molecule type" value="Genomic_DNA"/>
</dbReference>
<dbReference type="Proteomes" id="UP000034883">
    <property type="component" value="Chromosome"/>
</dbReference>
<name>A0A0F6W6R6_9BACT</name>
<sequence length="147" mass="15709">MSASISTDDWMPIERLQEIVEEGGGTWPTFDAAEYEAACAHIDSWRSARPRGVRRVSYTTWSKPGHPDEVRAFATDRSAFVATGCGATVAAAELDLARKLPLPAPAPLPTLATYAEIAKVEGLADLGTERDHSPRTDGETVRVGAAA</sequence>
<feature type="region of interest" description="Disordered" evidence="1">
    <location>
        <begin position="126"/>
        <end position="147"/>
    </location>
</feature>
<accession>A0A0F6W6R6</accession>
<reference evidence="2 3" key="1">
    <citation type="submission" date="2015-03" db="EMBL/GenBank/DDBJ databases">
        <title>Genome assembly of Sandaracinus amylolyticus DSM 53668.</title>
        <authorList>
            <person name="Sharma G."/>
            <person name="Subramanian S."/>
        </authorList>
    </citation>
    <scope>NUCLEOTIDE SEQUENCE [LARGE SCALE GENOMIC DNA]</scope>
    <source>
        <strain evidence="2 3">DSM 53668</strain>
    </source>
</reference>
<dbReference type="AlphaFoldDB" id="A0A0F6W6R6"/>
<gene>
    <name evidence="2" type="ORF">DB32_006004</name>
</gene>
<feature type="compositionally biased region" description="Basic and acidic residues" evidence="1">
    <location>
        <begin position="127"/>
        <end position="140"/>
    </location>
</feature>
<evidence type="ECO:0000313" key="3">
    <source>
        <dbReference type="Proteomes" id="UP000034883"/>
    </source>
</evidence>
<dbReference type="STRING" id="927083.DB32_006004"/>
<protein>
    <submittedName>
        <fullName evidence="2">Uncharacterized protein</fullName>
    </submittedName>
</protein>
<keyword evidence="3" id="KW-1185">Reference proteome</keyword>
<dbReference type="KEGG" id="samy:DB32_006004"/>
<evidence type="ECO:0000313" key="2">
    <source>
        <dbReference type="EMBL" id="AKF08855.1"/>
    </source>
</evidence>
<evidence type="ECO:0000256" key="1">
    <source>
        <dbReference type="SAM" id="MobiDB-lite"/>
    </source>
</evidence>